<sequence>MVVEIFTTDVSDSRQAEVLLKSLKPIAADGRVTFDLEDIDKIMRIESQGGVAEQVIRILDEDGYSCKLLYRRATLSYEIEEIPR</sequence>
<dbReference type="AlphaFoldDB" id="A0A1I1MA32"/>
<keyword evidence="2" id="KW-1185">Reference proteome</keyword>
<gene>
    <name evidence="1" type="ORF">SAMN05421747_12611</name>
</gene>
<organism evidence="1 2">
    <name type="scientific">Parapedobacter composti</name>
    <dbReference type="NCBI Taxonomy" id="623281"/>
    <lineage>
        <taxon>Bacteria</taxon>
        <taxon>Pseudomonadati</taxon>
        <taxon>Bacteroidota</taxon>
        <taxon>Sphingobacteriia</taxon>
        <taxon>Sphingobacteriales</taxon>
        <taxon>Sphingobacteriaceae</taxon>
        <taxon>Parapedobacter</taxon>
    </lineage>
</organism>
<evidence type="ECO:0000313" key="1">
    <source>
        <dbReference type="EMBL" id="SFC78490.1"/>
    </source>
</evidence>
<dbReference type="RefSeq" id="WP_090975053.1">
    <property type="nucleotide sequence ID" value="NZ_FOLL01000026.1"/>
</dbReference>
<protein>
    <submittedName>
        <fullName evidence="1">Uncharacterized protein</fullName>
    </submittedName>
</protein>
<name>A0A1I1MA32_9SPHI</name>
<dbReference type="STRING" id="623281.SAMN05421747_12611"/>
<dbReference type="Proteomes" id="UP000199577">
    <property type="component" value="Unassembled WGS sequence"/>
</dbReference>
<evidence type="ECO:0000313" key="2">
    <source>
        <dbReference type="Proteomes" id="UP000199577"/>
    </source>
</evidence>
<dbReference type="OrthoDB" id="1036397at2"/>
<dbReference type="EMBL" id="FOLL01000026">
    <property type="protein sequence ID" value="SFC78490.1"/>
    <property type="molecule type" value="Genomic_DNA"/>
</dbReference>
<proteinExistence type="predicted"/>
<accession>A0A1I1MA32</accession>
<reference evidence="1 2" key="1">
    <citation type="submission" date="2016-10" db="EMBL/GenBank/DDBJ databases">
        <authorList>
            <person name="de Groot N.N."/>
        </authorList>
    </citation>
    <scope>NUCLEOTIDE SEQUENCE [LARGE SCALE GENOMIC DNA]</scope>
    <source>
        <strain evidence="1 2">DSM 22900</strain>
    </source>
</reference>